<reference evidence="1" key="1">
    <citation type="submission" date="2021-06" db="EMBL/GenBank/DDBJ databases">
        <authorList>
            <person name="Kallberg Y."/>
            <person name="Tangrot J."/>
            <person name="Rosling A."/>
        </authorList>
    </citation>
    <scope>NUCLEOTIDE SEQUENCE</scope>
    <source>
        <strain evidence="1">MA461A</strain>
    </source>
</reference>
<name>A0ACA9QY20_9GLOM</name>
<accession>A0ACA9QY20</accession>
<proteinExistence type="predicted"/>
<organism evidence="1 2">
    <name type="scientific">Racocetra persica</name>
    <dbReference type="NCBI Taxonomy" id="160502"/>
    <lineage>
        <taxon>Eukaryota</taxon>
        <taxon>Fungi</taxon>
        <taxon>Fungi incertae sedis</taxon>
        <taxon>Mucoromycota</taxon>
        <taxon>Glomeromycotina</taxon>
        <taxon>Glomeromycetes</taxon>
        <taxon>Diversisporales</taxon>
        <taxon>Gigasporaceae</taxon>
        <taxon>Racocetra</taxon>
    </lineage>
</organism>
<evidence type="ECO:0000313" key="2">
    <source>
        <dbReference type="Proteomes" id="UP000789920"/>
    </source>
</evidence>
<gene>
    <name evidence="1" type="ORF">RPERSI_LOCUS16170</name>
</gene>
<keyword evidence="2" id="KW-1185">Reference proteome</keyword>
<sequence length="60" mass="7166">LAQECQDLESQKNLFSKSEFTTEWKIKFDQIIRQLLNKMQNKTDTYIRPVPSHSMSNSWC</sequence>
<evidence type="ECO:0000313" key="1">
    <source>
        <dbReference type="EMBL" id="CAG8769002.1"/>
    </source>
</evidence>
<feature type="non-terminal residue" evidence="1">
    <location>
        <position position="1"/>
    </location>
</feature>
<dbReference type="Proteomes" id="UP000789920">
    <property type="component" value="Unassembled WGS sequence"/>
</dbReference>
<comment type="caution">
    <text evidence="1">The sequence shown here is derived from an EMBL/GenBank/DDBJ whole genome shotgun (WGS) entry which is preliminary data.</text>
</comment>
<dbReference type="EMBL" id="CAJVQC010039644">
    <property type="protein sequence ID" value="CAG8769002.1"/>
    <property type="molecule type" value="Genomic_DNA"/>
</dbReference>
<protein>
    <submittedName>
        <fullName evidence="1">21977_t:CDS:1</fullName>
    </submittedName>
</protein>